<dbReference type="GO" id="GO:0008033">
    <property type="term" value="P:tRNA processing"/>
    <property type="evidence" value="ECO:0007669"/>
    <property type="project" value="UniProtKB-KW"/>
</dbReference>
<evidence type="ECO:0000256" key="3">
    <source>
        <dbReference type="ARBA" id="ARBA00022691"/>
    </source>
</evidence>
<comment type="similarity">
    <text evidence="5">Belongs to the TDD superfamily. DTWD2 family.</text>
</comment>
<dbReference type="PANTHER" id="PTHR21392">
    <property type="entry name" value="TRNA-URIDINE AMINOCARBOXYPROPYLTRANSFERASE 2"/>
    <property type="match status" value="1"/>
</dbReference>
<dbReference type="InterPro" id="IPR005636">
    <property type="entry name" value="DTW"/>
</dbReference>
<evidence type="ECO:0000256" key="6">
    <source>
        <dbReference type="ARBA" id="ARBA00048718"/>
    </source>
</evidence>
<dbReference type="EMBL" id="BT122581">
    <property type="protein sequence ID" value="ADE75953.1"/>
    <property type="molecule type" value="mRNA"/>
</dbReference>
<name>D5A8T4_PICSI</name>
<keyword evidence="2" id="KW-0808">Transferase</keyword>
<reference evidence="8" key="1">
    <citation type="submission" date="2010-04" db="EMBL/GenBank/DDBJ databases">
        <authorList>
            <person name="Reid K.E."/>
            <person name="Liao N."/>
            <person name="Chan S."/>
            <person name="Docking R."/>
            <person name="Taylor G."/>
            <person name="Moore R."/>
            <person name="Mayo M."/>
            <person name="Munro S."/>
            <person name="King J."/>
            <person name="Yanchuk A."/>
            <person name="Holt R."/>
            <person name="Jones S."/>
            <person name="Marra M."/>
            <person name="Ritland C.E."/>
            <person name="Ritland K."/>
            <person name="Bohlmann J."/>
        </authorList>
    </citation>
    <scope>NUCLEOTIDE SEQUENCE</scope>
    <source>
        <tissue evidence="8">Buds collected with no treatment. Collection October 2007</tissue>
    </source>
</reference>
<evidence type="ECO:0000256" key="1">
    <source>
        <dbReference type="ARBA" id="ARBA00012386"/>
    </source>
</evidence>
<sequence>MEDCRGEQKQKQQREKCRGGCERPANVCLCNVLPSEALETSTRIIILQHPHELRHKLSTVPLIQKCLHNSQVIVGRRLHMGSSPILDAICSQSDAEKSKCGHVLFLFPGEEATDLETWISNRAQSGMPDHPPQIENENGGILLLLIVIDGTWQHAKEMVKASMAFLSSIKAFQVCLPYDRNTQGHSMWNSDLILRKEPFGGCVSTIEAVARSLRILEPTPFAVEIEHRLLSVLHAMVAFQSHNLKKPMKPRPRLHKKGHCPTAT</sequence>
<keyword evidence="3" id="KW-0949">S-adenosyl-L-methionine</keyword>
<evidence type="ECO:0000256" key="5">
    <source>
        <dbReference type="ARBA" id="ARBA00034489"/>
    </source>
</evidence>
<evidence type="ECO:0000256" key="2">
    <source>
        <dbReference type="ARBA" id="ARBA00022679"/>
    </source>
</evidence>
<protein>
    <recommendedName>
        <fullName evidence="1">tRNA-uridine aminocarboxypropyltransferase</fullName>
        <ecNumber evidence="1">2.5.1.25</ecNumber>
    </recommendedName>
</protein>
<evidence type="ECO:0000313" key="8">
    <source>
        <dbReference type="EMBL" id="ADE75953.1"/>
    </source>
</evidence>
<evidence type="ECO:0000259" key="7">
    <source>
        <dbReference type="SMART" id="SM01144"/>
    </source>
</evidence>
<evidence type="ECO:0000256" key="4">
    <source>
        <dbReference type="ARBA" id="ARBA00022694"/>
    </source>
</evidence>
<comment type="catalytic activity">
    <reaction evidence="6">
        <text>a uridine in tRNA + S-adenosyl-L-methionine = a 3-[(3S)-3-amino-3-carboxypropyl]uridine in tRNA + S-methyl-5'-thioadenosine + H(+)</text>
        <dbReference type="Rhea" id="RHEA:62432"/>
        <dbReference type="Rhea" id="RHEA-COMP:13339"/>
        <dbReference type="Rhea" id="RHEA-COMP:16092"/>
        <dbReference type="ChEBI" id="CHEBI:15378"/>
        <dbReference type="ChEBI" id="CHEBI:17509"/>
        <dbReference type="ChEBI" id="CHEBI:59789"/>
        <dbReference type="ChEBI" id="CHEBI:65315"/>
        <dbReference type="ChEBI" id="CHEBI:82930"/>
        <dbReference type="EC" id="2.5.1.25"/>
    </reaction>
</comment>
<organism evidence="8">
    <name type="scientific">Picea sitchensis</name>
    <name type="common">Sitka spruce</name>
    <name type="synonym">Pinus sitchensis</name>
    <dbReference type="NCBI Taxonomy" id="3332"/>
    <lineage>
        <taxon>Eukaryota</taxon>
        <taxon>Viridiplantae</taxon>
        <taxon>Streptophyta</taxon>
        <taxon>Embryophyta</taxon>
        <taxon>Tracheophyta</taxon>
        <taxon>Spermatophyta</taxon>
        <taxon>Pinopsida</taxon>
        <taxon>Pinidae</taxon>
        <taxon>Conifers I</taxon>
        <taxon>Pinales</taxon>
        <taxon>Pinaceae</taxon>
        <taxon>Picea</taxon>
    </lineage>
</organism>
<accession>D5A8T4</accession>
<dbReference type="GO" id="GO:0016432">
    <property type="term" value="F:tRNA-uridine aminocarboxypropyltransferase activity"/>
    <property type="evidence" value="ECO:0007669"/>
    <property type="project" value="UniProtKB-EC"/>
</dbReference>
<feature type="domain" description="DTW" evidence="7">
    <location>
        <begin position="13"/>
        <end position="245"/>
    </location>
</feature>
<dbReference type="AlphaFoldDB" id="D5A8T4"/>
<dbReference type="InterPro" id="IPR039262">
    <property type="entry name" value="DTWD2/TAPT"/>
</dbReference>
<proteinExistence type="evidence at transcript level"/>
<keyword evidence="4" id="KW-0819">tRNA processing</keyword>
<dbReference type="Pfam" id="PF03942">
    <property type="entry name" value="DTW"/>
    <property type="match status" value="1"/>
</dbReference>
<dbReference type="PANTHER" id="PTHR21392:SF0">
    <property type="entry name" value="TRNA-URIDINE AMINOCARBOXYPROPYLTRANSFERASE 2"/>
    <property type="match status" value="1"/>
</dbReference>
<dbReference type="OMA" id="YLKPMKP"/>
<dbReference type="EC" id="2.5.1.25" evidence="1"/>
<dbReference type="SMART" id="SM01144">
    <property type="entry name" value="DTW"/>
    <property type="match status" value="1"/>
</dbReference>